<feature type="compositionally biased region" description="Low complexity" evidence="2">
    <location>
        <begin position="535"/>
        <end position="558"/>
    </location>
</feature>
<dbReference type="SMART" id="SM00268">
    <property type="entry name" value="ACTIN"/>
    <property type="match status" value="1"/>
</dbReference>
<evidence type="ECO:0000313" key="4">
    <source>
        <dbReference type="Proteomes" id="UP000567179"/>
    </source>
</evidence>
<proteinExistence type="inferred from homology"/>
<reference evidence="3 4" key="1">
    <citation type="journal article" date="2020" name="ISME J.">
        <title>Uncovering the hidden diversity of litter-decomposition mechanisms in mushroom-forming fungi.</title>
        <authorList>
            <person name="Floudas D."/>
            <person name="Bentzer J."/>
            <person name="Ahren D."/>
            <person name="Johansson T."/>
            <person name="Persson P."/>
            <person name="Tunlid A."/>
        </authorList>
    </citation>
    <scope>NUCLEOTIDE SEQUENCE [LARGE SCALE GENOMIC DNA]</scope>
    <source>
        <strain evidence="3 4">CBS 101986</strain>
    </source>
</reference>
<dbReference type="EMBL" id="JAACJJ010000042">
    <property type="protein sequence ID" value="KAF5316536.1"/>
    <property type="molecule type" value="Genomic_DNA"/>
</dbReference>
<dbReference type="OrthoDB" id="5572108at2759"/>
<gene>
    <name evidence="3" type="ORF">D9619_006441</name>
</gene>
<protein>
    <recommendedName>
        <fullName evidence="5">Actin-related protein 8</fullName>
    </recommendedName>
</protein>
<dbReference type="PANTHER" id="PTHR11937">
    <property type="entry name" value="ACTIN"/>
    <property type="match status" value="1"/>
</dbReference>
<evidence type="ECO:0000256" key="1">
    <source>
        <dbReference type="RuleBase" id="RU000487"/>
    </source>
</evidence>
<dbReference type="Proteomes" id="UP000567179">
    <property type="component" value="Unassembled WGS sequence"/>
</dbReference>
<dbReference type="Gene3D" id="3.90.640.10">
    <property type="entry name" value="Actin, Chain A, domain 4"/>
    <property type="match status" value="1"/>
</dbReference>
<dbReference type="Pfam" id="PF00022">
    <property type="entry name" value="Actin"/>
    <property type="match status" value="2"/>
</dbReference>
<accession>A0A8H5B4K0</accession>
<evidence type="ECO:0000256" key="2">
    <source>
        <dbReference type="SAM" id="MobiDB-lite"/>
    </source>
</evidence>
<feature type="region of interest" description="Disordered" evidence="2">
    <location>
        <begin position="528"/>
        <end position="559"/>
    </location>
</feature>
<comment type="caution">
    <text evidence="3">The sequence shown here is derived from an EMBL/GenBank/DDBJ whole genome shotgun (WGS) entry which is preliminary data.</text>
</comment>
<comment type="similarity">
    <text evidence="1">Belongs to the actin family.</text>
</comment>
<dbReference type="CDD" id="cd10206">
    <property type="entry name" value="ASKHA_NBD_Arp8-like"/>
    <property type="match status" value="1"/>
</dbReference>
<dbReference type="AlphaFoldDB" id="A0A8H5B4K0"/>
<dbReference type="Gene3D" id="3.30.420.40">
    <property type="match status" value="3"/>
</dbReference>
<name>A0A8H5B4K0_9AGAR</name>
<dbReference type="InterPro" id="IPR043129">
    <property type="entry name" value="ATPase_NBD"/>
</dbReference>
<evidence type="ECO:0000313" key="3">
    <source>
        <dbReference type="EMBL" id="KAF5316536.1"/>
    </source>
</evidence>
<keyword evidence="4" id="KW-1185">Reference proteome</keyword>
<evidence type="ECO:0008006" key="5">
    <source>
        <dbReference type="Google" id="ProtNLM"/>
    </source>
</evidence>
<sequence>MPRGIPNAKRDETGMRYTTFTVPLSFNPKHASSNYLKSDSQTLWTRNAARRGKVAVDTPPETRRRRGSQVIVIHPGSRNIRIGRASDVNPVSIPCVVARKSRTPVQPKERVQLVSHPRKPSSSGEPMSGDDPFEANLSAITLSLRDRMRFYKLRITPNATKIASTFNEQFQPERISEHNDYEEEWIDGTKTDAALVGEQALRLADPVAGNYLVKWPIYGSNFNTRDYASLQATLSDIELLISHTLADRFDIGRPDYGNYSVMLVIPDFYDRAYVREMANLLLNTMGFKQLCAQQESLGATFGAGISNACVVDIGATQTSITCVDEGLVLPDTRLVLNMGGDDITEFLHVLLERIKFPYRDINLNNSYDWNVMEDLKARLCSLADSDVALNLYDFNVRRPSKLTEKYGLRAYDEIIAAPMCFFEPRVIRYDNKRKGFHTLGRNVSEDIIGQQDSTLAMVLSTAHLVPAAPPPPPTETLQTVIDVEHLSAVSSPMKPDYEGQIMDADTTMADPPSEAPIEVIDVEDESKPLAPVPQPQQQQQQQQPAQGSNSNSNNPAQAEHQGFDFDVCFEASKLPLDVAIFNSARAAGGEEKIRKYLQAVLVIGGTALIPGMAHALESRLQAIATPLVPNMEKVQIIPPPKEVDPRVLAWKGAAVLAKMDSVSELWVTQSDWDIFGMQGLKERCFYL</sequence>
<dbReference type="InterPro" id="IPR004000">
    <property type="entry name" value="Actin"/>
</dbReference>
<feature type="region of interest" description="Disordered" evidence="2">
    <location>
        <begin position="102"/>
        <end position="132"/>
    </location>
</feature>
<organism evidence="3 4">
    <name type="scientific">Psilocybe cf. subviscida</name>
    <dbReference type="NCBI Taxonomy" id="2480587"/>
    <lineage>
        <taxon>Eukaryota</taxon>
        <taxon>Fungi</taxon>
        <taxon>Dikarya</taxon>
        <taxon>Basidiomycota</taxon>
        <taxon>Agaricomycotina</taxon>
        <taxon>Agaricomycetes</taxon>
        <taxon>Agaricomycetidae</taxon>
        <taxon>Agaricales</taxon>
        <taxon>Agaricineae</taxon>
        <taxon>Strophariaceae</taxon>
        <taxon>Psilocybe</taxon>
    </lineage>
</organism>
<dbReference type="SUPFAM" id="SSF53067">
    <property type="entry name" value="Actin-like ATPase domain"/>
    <property type="match status" value="2"/>
</dbReference>